<name>A0ABQ3E2H9_9HYPH</name>
<comment type="caution">
    <text evidence="3">The sequence shown here is derived from an EMBL/GenBank/DDBJ whole genome shotgun (WGS) entry which is preliminary data.</text>
</comment>
<dbReference type="Proteomes" id="UP000637980">
    <property type="component" value="Unassembled WGS sequence"/>
</dbReference>
<dbReference type="InterPro" id="IPR006016">
    <property type="entry name" value="UspA"/>
</dbReference>
<evidence type="ECO:0000313" key="3">
    <source>
        <dbReference type="EMBL" id="GHB22813.1"/>
    </source>
</evidence>
<proteinExistence type="inferred from homology"/>
<dbReference type="InterPro" id="IPR006015">
    <property type="entry name" value="Universal_stress_UspA"/>
</dbReference>
<dbReference type="SUPFAM" id="SSF52402">
    <property type="entry name" value="Adenine nucleotide alpha hydrolases-like"/>
    <property type="match status" value="2"/>
</dbReference>
<reference evidence="4" key="1">
    <citation type="journal article" date="2019" name="Int. J. Syst. Evol. Microbiol.">
        <title>The Global Catalogue of Microorganisms (GCM) 10K type strain sequencing project: providing services to taxonomists for standard genome sequencing and annotation.</title>
        <authorList>
            <consortium name="The Broad Institute Genomics Platform"/>
            <consortium name="The Broad Institute Genome Sequencing Center for Infectious Disease"/>
            <person name="Wu L."/>
            <person name="Ma J."/>
        </authorList>
    </citation>
    <scope>NUCLEOTIDE SEQUENCE [LARGE SCALE GENOMIC DNA]</scope>
    <source>
        <strain evidence="4">KCTC 12861</strain>
    </source>
</reference>
<organism evidence="3 4">
    <name type="scientific">Pseudovibrio japonicus</name>
    <dbReference type="NCBI Taxonomy" id="366534"/>
    <lineage>
        <taxon>Bacteria</taxon>
        <taxon>Pseudomonadati</taxon>
        <taxon>Pseudomonadota</taxon>
        <taxon>Alphaproteobacteria</taxon>
        <taxon>Hyphomicrobiales</taxon>
        <taxon>Stappiaceae</taxon>
        <taxon>Pseudovibrio</taxon>
    </lineage>
</organism>
<keyword evidence="4" id="KW-1185">Reference proteome</keyword>
<sequence length="276" mass="29380">MAIKDILTITDLNGDQTASQVAVEFARQAGAHATGLALAFEPIVPGFLAAPMPTDYLQVAKTQAIDAAKASIDKFASYANMAGISSETRIEEIVTGGSLESIMAHCRLSDMVVIGQENPEAPEPMREMLIEGLLFESGVPTLVVPFISKGNFQAKKVTVAWDGSATAARAVHAALPILEMAEQVTIVIVNKGQPTEGEPGTDIATYLARHNLEINVDVINNPPIGVSDSLLNYVSENAVDLLVMGGYGHSRMREYLIGGATRDILHSMTIPVLMAH</sequence>
<dbReference type="CDD" id="cd00293">
    <property type="entry name" value="USP-like"/>
    <property type="match status" value="1"/>
</dbReference>
<evidence type="ECO:0000259" key="2">
    <source>
        <dbReference type="Pfam" id="PF00582"/>
    </source>
</evidence>
<feature type="domain" description="UspA" evidence="2">
    <location>
        <begin position="227"/>
        <end position="275"/>
    </location>
</feature>
<dbReference type="PANTHER" id="PTHR46268">
    <property type="entry name" value="STRESS RESPONSE PROTEIN NHAX"/>
    <property type="match status" value="1"/>
</dbReference>
<evidence type="ECO:0000313" key="4">
    <source>
        <dbReference type="Proteomes" id="UP000637980"/>
    </source>
</evidence>
<protein>
    <submittedName>
        <fullName evidence="3">Universal stress protein A</fullName>
    </submittedName>
</protein>
<accession>A0ABQ3E2H9</accession>
<dbReference type="Gene3D" id="3.40.50.12370">
    <property type="match status" value="1"/>
</dbReference>
<evidence type="ECO:0000256" key="1">
    <source>
        <dbReference type="ARBA" id="ARBA00008791"/>
    </source>
</evidence>
<gene>
    <name evidence="3" type="ORF">GCM10007094_08790</name>
</gene>
<dbReference type="RefSeq" id="WP_189435503.1">
    <property type="nucleotide sequence ID" value="NZ_BMXE01000001.1"/>
</dbReference>
<dbReference type="Pfam" id="PF00582">
    <property type="entry name" value="Usp"/>
    <property type="match status" value="1"/>
</dbReference>
<dbReference type="EMBL" id="BMXE01000001">
    <property type="protein sequence ID" value="GHB22813.1"/>
    <property type="molecule type" value="Genomic_DNA"/>
</dbReference>
<comment type="similarity">
    <text evidence="1">Belongs to the universal stress protein A family.</text>
</comment>
<dbReference type="PRINTS" id="PR01438">
    <property type="entry name" value="UNVRSLSTRESS"/>
</dbReference>
<dbReference type="PANTHER" id="PTHR46268:SF15">
    <property type="entry name" value="UNIVERSAL STRESS PROTEIN HP_0031"/>
    <property type="match status" value="1"/>
</dbReference>